<name>A0ABY7TE63_9SPHI</name>
<reference evidence="2 3" key="1">
    <citation type="submission" date="2023-02" db="EMBL/GenBank/DDBJ databases">
        <title>Genome sequence of Mucilaginibacter jinjuensis strain KACC 16571.</title>
        <authorList>
            <person name="Kim S."/>
            <person name="Heo J."/>
            <person name="Kwon S.-W."/>
        </authorList>
    </citation>
    <scope>NUCLEOTIDE SEQUENCE [LARGE SCALE GENOMIC DNA]</scope>
    <source>
        <strain evidence="2 3">KACC 16571</strain>
    </source>
</reference>
<proteinExistence type="predicted"/>
<dbReference type="EMBL" id="CP117167">
    <property type="protein sequence ID" value="WCT13462.1"/>
    <property type="molecule type" value="Genomic_DNA"/>
</dbReference>
<gene>
    <name evidence="2" type="ORF">PQO05_05880</name>
</gene>
<sequence length="99" mass="10468">MKKIKIGLMAFAALTGIGSAFAFNRAPKLAGGATYYSYYDGDDVKWSTTRPTGANANCVASNLACTITSTSANVTSDYINEFPPQHSVLNQNGKSHPGM</sequence>
<accession>A0ABY7TE63</accession>
<evidence type="ECO:0000313" key="2">
    <source>
        <dbReference type="EMBL" id="WCT13462.1"/>
    </source>
</evidence>
<evidence type="ECO:0000313" key="3">
    <source>
        <dbReference type="Proteomes" id="UP001216139"/>
    </source>
</evidence>
<keyword evidence="3" id="KW-1185">Reference proteome</keyword>
<feature type="signal peptide" evidence="1">
    <location>
        <begin position="1"/>
        <end position="22"/>
    </location>
</feature>
<protein>
    <submittedName>
        <fullName evidence="2">DUF6520 family protein</fullName>
    </submittedName>
</protein>
<keyword evidence="1" id="KW-0732">Signal</keyword>
<dbReference type="Proteomes" id="UP001216139">
    <property type="component" value="Chromosome"/>
</dbReference>
<organism evidence="2 3">
    <name type="scientific">Mucilaginibacter jinjuensis</name>
    <dbReference type="NCBI Taxonomy" id="1176721"/>
    <lineage>
        <taxon>Bacteria</taxon>
        <taxon>Pseudomonadati</taxon>
        <taxon>Bacteroidota</taxon>
        <taxon>Sphingobacteriia</taxon>
        <taxon>Sphingobacteriales</taxon>
        <taxon>Sphingobacteriaceae</taxon>
        <taxon>Mucilaginibacter</taxon>
    </lineage>
</organism>
<dbReference type="RefSeq" id="WP_273631753.1">
    <property type="nucleotide sequence ID" value="NZ_CP117167.1"/>
</dbReference>
<feature type="chain" id="PRO_5045819168" evidence="1">
    <location>
        <begin position="23"/>
        <end position="99"/>
    </location>
</feature>
<evidence type="ECO:0000256" key="1">
    <source>
        <dbReference type="SAM" id="SignalP"/>
    </source>
</evidence>